<accession>A0A6J4RQX8</accession>
<evidence type="ECO:0000256" key="1">
    <source>
        <dbReference type="SAM" id="MobiDB-lite"/>
    </source>
</evidence>
<dbReference type="EMBL" id="CADCVJ010000137">
    <property type="protein sequence ID" value="CAA9475642.1"/>
    <property type="molecule type" value="Genomic_DNA"/>
</dbReference>
<reference evidence="2" key="1">
    <citation type="submission" date="2020-02" db="EMBL/GenBank/DDBJ databases">
        <authorList>
            <person name="Meier V. D."/>
        </authorList>
    </citation>
    <scope>NUCLEOTIDE SEQUENCE</scope>
    <source>
        <strain evidence="2">AVDCRST_MAG38</strain>
    </source>
</reference>
<protein>
    <submittedName>
        <fullName evidence="2">Uncharacterized protein</fullName>
    </submittedName>
</protein>
<feature type="region of interest" description="Disordered" evidence="1">
    <location>
        <begin position="1"/>
        <end position="58"/>
    </location>
</feature>
<name>A0A6J4RQX8_9ACTN</name>
<sequence length="58" mass="6121">MSEHPRDEDEPEIPEEPPGPPSGGEAAIPDQPLGIPADEPEDDDELPGIPDREPPTSG</sequence>
<proteinExistence type="predicted"/>
<dbReference type="AlphaFoldDB" id="A0A6J4RQX8"/>
<organism evidence="2">
    <name type="scientific">uncultured Solirubrobacteraceae bacterium</name>
    <dbReference type="NCBI Taxonomy" id="1162706"/>
    <lineage>
        <taxon>Bacteria</taxon>
        <taxon>Bacillati</taxon>
        <taxon>Actinomycetota</taxon>
        <taxon>Thermoleophilia</taxon>
        <taxon>Solirubrobacterales</taxon>
        <taxon>Solirubrobacteraceae</taxon>
        <taxon>environmental samples</taxon>
    </lineage>
</organism>
<gene>
    <name evidence="2" type="ORF">AVDCRST_MAG38-1646</name>
</gene>
<evidence type="ECO:0000313" key="2">
    <source>
        <dbReference type="EMBL" id="CAA9475642.1"/>
    </source>
</evidence>